<sequence>MTTPNEAPPSAAPLLDVRGLAAGYGRKQVLHGVGLRVEAGEIVTLMGHNGAGKTTTIRTVLGALRPRSGTIRISGADTTRHPVRKVVAAGVALIPSERFVFPDLSVHDNLLLGAANAPSGSDTAERLATVQDLFPILEERSKQPAGAMSGGQQRMVSLGMALMARPRLLLLDEPSLGLAPSVVESIFARLRHLADTERLGILLLEQNVKQALQIADRAYVMRSGEVILEETAENMRHRPDFWDLF</sequence>
<dbReference type="OrthoDB" id="5179231at2"/>
<dbReference type="GO" id="GO:0016887">
    <property type="term" value="F:ATP hydrolysis activity"/>
    <property type="evidence" value="ECO:0007669"/>
    <property type="project" value="InterPro"/>
</dbReference>
<dbReference type="Gene3D" id="3.40.50.300">
    <property type="entry name" value="P-loop containing nucleotide triphosphate hydrolases"/>
    <property type="match status" value="1"/>
</dbReference>
<keyword evidence="5" id="KW-0029">Amino-acid transport</keyword>
<keyword evidence="2" id="KW-0813">Transport</keyword>
<reference evidence="7 8" key="1">
    <citation type="submission" date="2018-11" db="EMBL/GenBank/DDBJ databases">
        <title>Sequencing the genomes of 1000 actinobacteria strains.</title>
        <authorList>
            <person name="Klenk H.-P."/>
        </authorList>
    </citation>
    <scope>NUCLEOTIDE SEQUENCE [LARGE SCALE GENOMIC DNA]</scope>
    <source>
        <strain evidence="7 8">DSM 44254</strain>
    </source>
</reference>
<dbReference type="SMART" id="SM00382">
    <property type="entry name" value="AAA"/>
    <property type="match status" value="1"/>
</dbReference>
<feature type="domain" description="ABC transporter" evidence="6">
    <location>
        <begin position="15"/>
        <end position="244"/>
    </location>
</feature>
<dbReference type="InterPro" id="IPR017871">
    <property type="entry name" value="ABC_transporter-like_CS"/>
</dbReference>
<dbReference type="PROSITE" id="PS00211">
    <property type="entry name" value="ABC_TRANSPORTER_1"/>
    <property type="match status" value="1"/>
</dbReference>
<name>A0A3N1CWF1_9ACTN</name>
<dbReference type="GO" id="GO:0005524">
    <property type="term" value="F:ATP binding"/>
    <property type="evidence" value="ECO:0007669"/>
    <property type="project" value="UniProtKB-KW"/>
</dbReference>
<evidence type="ECO:0000256" key="4">
    <source>
        <dbReference type="ARBA" id="ARBA00022840"/>
    </source>
</evidence>
<dbReference type="InterPro" id="IPR003439">
    <property type="entry name" value="ABC_transporter-like_ATP-bd"/>
</dbReference>
<comment type="caution">
    <text evidence="7">The sequence shown here is derived from an EMBL/GenBank/DDBJ whole genome shotgun (WGS) entry which is preliminary data.</text>
</comment>
<dbReference type="RefSeq" id="WP_123665107.1">
    <property type="nucleotide sequence ID" value="NZ_RJKE01000001.1"/>
</dbReference>
<evidence type="ECO:0000256" key="2">
    <source>
        <dbReference type="ARBA" id="ARBA00022448"/>
    </source>
</evidence>
<dbReference type="SUPFAM" id="SSF52540">
    <property type="entry name" value="P-loop containing nucleoside triphosphate hydrolases"/>
    <property type="match status" value="1"/>
</dbReference>
<dbReference type="EMBL" id="RJKE01000001">
    <property type="protein sequence ID" value="ROO85620.1"/>
    <property type="molecule type" value="Genomic_DNA"/>
</dbReference>
<gene>
    <name evidence="7" type="ORF">EDD29_3166</name>
</gene>
<dbReference type="GO" id="GO:0015658">
    <property type="term" value="F:branched-chain amino acid transmembrane transporter activity"/>
    <property type="evidence" value="ECO:0007669"/>
    <property type="project" value="TreeGrafter"/>
</dbReference>
<dbReference type="InterPro" id="IPR003593">
    <property type="entry name" value="AAA+_ATPase"/>
</dbReference>
<keyword evidence="4 7" id="KW-0067">ATP-binding</keyword>
<dbReference type="PANTHER" id="PTHR43820">
    <property type="entry name" value="HIGH-AFFINITY BRANCHED-CHAIN AMINO ACID TRANSPORT ATP-BINDING PROTEIN LIVF"/>
    <property type="match status" value="1"/>
</dbReference>
<organism evidence="7 8">
    <name type="scientific">Actinocorallia herbida</name>
    <dbReference type="NCBI Taxonomy" id="58109"/>
    <lineage>
        <taxon>Bacteria</taxon>
        <taxon>Bacillati</taxon>
        <taxon>Actinomycetota</taxon>
        <taxon>Actinomycetes</taxon>
        <taxon>Streptosporangiales</taxon>
        <taxon>Thermomonosporaceae</taxon>
        <taxon>Actinocorallia</taxon>
    </lineage>
</organism>
<keyword evidence="8" id="KW-1185">Reference proteome</keyword>
<dbReference type="InterPro" id="IPR052156">
    <property type="entry name" value="BCAA_Transport_ATP-bd_LivF"/>
</dbReference>
<evidence type="ECO:0000256" key="1">
    <source>
        <dbReference type="ARBA" id="ARBA00005417"/>
    </source>
</evidence>
<dbReference type="AlphaFoldDB" id="A0A3N1CWF1"/>
<accession>A0A3N1CWF1</accession>
<keyword evidence="3" id="KW-0547">Nucleotide-binding</keyword>
<dbReference type="GO" id="GO:0015807">
    <property type="term" value="P:L-amino acid transport"/>
    <property type="evidence" value="ECO:0007669"/>
    <property type="project" value="TreeGrafter"/>
</dbReference>
<proteinExistence type="inferred from homology"/>
<evidence type="ECO:0000256" key="5">
    <source>
        <dbReference type="ARBA" id="ARBA00022970"/>
    </source>
</evidence>
<dbReference type="Pfam" id="PF00005">
    <property type="entry name" value="ABC_tran"/>
    <property type="match status" value="1"/>
</dbReference>
<evidence type="ECO:0000256" key="3">
    <source>
        <dbReference type="ARBA" id="ARBA00022741"/>
    </source>
</evidence>
<dbReference type="Proteomes" id="UP000272400">
    <property type="component" value="Unassembled WGS sequence"/>
</dbReference>
<dbReference type="CDD" id="cd03224">
    <property type="entry name" value="ABC_TM1139_LivF_branched"/>
    <property type="match status" value="1"/>
</dbReference>
<protein>
    <submittedName>
        <fullName evidence="7">Branched-chain amino acid transport system ATP-binding protein</fullName>
    </submittedName>
</protein>
<dbReference type="PROSITE" id="PS50893">
    <property type="entry name" value="ABC_TRANSPORTER_2"/>
    <property type="match status" value="1"/>
</dbReference>
<comment type="similarity">
    <text evidence="1">Belongs to the ABC transporter superfamily.</text>
</comment>
<dbReference type="PANTHER" id="PTHR43820:SF4">
    <property type="entry name" value="HIGH-AFFINITY BRANCHED-CHAIN AMINO ACID TRANSPORT ATP-BINDING PROTEIN LIVF"/>
    <property type="match status" value="1"/>
</dbReference>
<dbReference type="InterPro" id="IPR027417">
    <property type="entry name" value="P-loop_NTPase"/>
</dbReference>
<evidence type="ECO:0000313" key="8">
    <source>
        <dbReference type="Proteomes" id="UP000272400"/>
    </source>
</evidence>
<evidence type="ECO:0000313" key="7">
    <source>
        <dbReference type="EMBL" id="ROO85620.1"/>
    </source>
</evidence>
<evidence type="ECO:0000259" key="6">
    <source>
        <dbReference type="PROSITE" id="PS50893"/>
    </source>
</evidence>